<evidence type="ECO:0000313" key="1">
    <source>
        <dbReference type="EMBL" id="OGZ43686.1"/>
    </source>
</evidence>
<accession>A0A1G2G059</accession>
<comment type="caution">
    <text evidence="1">The sequence shown here is derived from an EMBL/GenBank/DDBJ whole genome shotgun (WGS) entry which is preliminary data.</text>
</comment>
<dbReference type="EMBL" id="MHNK01000011">
    <property type="protein sequence ID" value="OGZ43686.1"/>
    <property type="molecule type" value="Genomic_DNA"/>
</dbReference>
<dbReference type="AlphaFoldDB" id="A0A1G2G059"/>
<evidence type="ECO:0008006" key="3">
    <source>
        <dbReference type="Google" id="ProtNLM"/>
    </source>
</evidence>
<gene>
    <name evidence="1" type="ORF">A2719_01160</name>
</gene>
<protein>
    <recommendedName>
        <fullName evidence="3">F-type ATPase subunit delta</fullName>
    </recommendedName>
</protein>
<dbReference type="Proteomes" id="UP000177480">
    <property type="component" value="Unassembled WGS sequence"/>
</dbReference>
<organism evidence="1 2">
    <name type="scientific">Candidatus Ryanbacteria bacterium RIFCSPHIGHO2_01_FULL_45_22</name>
    <dbReference type="NCBI Taxonomy" id="1802114"/>
    <lineage>
        <taxon>Bacteria</taxon>
        <taxon>Candidatus Ryaniibacteriota</taxon>
    </lineage>
</organism>
<proteinExistence type="predicted"/>
<name>A0A1G2G059_9BACT</name>
<evidence type="ECO:0000313" key="2">
    <source>
        <dbReference type="Proteomes" id="UP000177480"/>
    </source>
</evidence>
<sequence>MNYEPIYVNIRTTAERGAVYAAIEVILEALYKKGGDIDKRIETEMPSAIVLPLKQALMQLPDKSAKTIQTYLEGLGKQLTILRILSLEIAYDPTEETIAVLTAWIRESLGNDIIIELSIDRSLLGGARISYEGRYKETNLAMFIEHKMREQEIIL</sequence>
<dbReference type="STRING" id="1802114.A2719_01160"/>
<reference evidence="1 2" key="1">
    <citation type="journal article" date="2016" name="Nat. Commun.">
        <title>Thousands of microbial genomes shed light on interconnected biogeochemical processes in an aquifer system.</title>
        <authorList>
            <person name="Anantharaman K."/>
            <person name="Brown C.T."/>
            <person name="Hug L.A."/>
            <person name="Sharon I."/>
            <person name="Castelle C.J."/>
            <person name="Probst A.J."/>
            <person name="Thomas B.C."/>
            <person name="Singh A."/>
            <person name="Wilkins M.J."/>
            <person name="Karaoz U."/>
            <person name="Brodie E.L."/>
            <person name="Williams K.H."/>
            <person name="Hubbard S.S."/>
            <person name="Banfield J.F."/>
        </authorList>
    </citation>
    <scope>NUCLEOTIDE SEQUENCE [LARGE SCALE GENOMIC DNA]</scope>
</reference>